<keyword evidence="8" id="KW-0028">Amino-acid biosynthesis</keyword>
<dbReference type="InterPro" id="IPR014729">
    <property type="entry name" value="Rossmann-like_a/b/a_fold"/>
</dbReference>
<keyword evidence="6 8" id="KW-0315">Glutamine amidotransferase</keyword>
<dbReference type="AlphaFoldDB" id="A0A7K1KPJ3"/>
<accession>A0A7K1KPJ3</accession>
<dbReference type="PROSITE" id="PS51278">
    <property type="entry name" value="GATASE_TYPE_2"/>
    <property type="match status" value="1"/>
</dbReference>
<evidence type="ECO:0000313" key="13">
    <source>
        <dbReference type="Proteomes" id="UP000461162"/>
    </source>
</evidence>
<dbReference type="GO" id="GO:0005829">
    <property type="term" value="C:cytosol"/>
    <property type="evidence" value="ECO:0007669"/>
    <property type="project" value="TreeGrafter"/>
</dbReference>
<sequence>MCGIIGLYSSVQSPDESTLRTMTDALAHRGPDDSGVWMDPEAGVGLGHRRLAILDLSPLGRQPMDSVCGRYVIAYNGEVYNHVALRRELPDYPFRSTSDTETILAAVSAWGLEAALKRFVGMFAMALWDRTERKLFLVRDRMGIKPLYYGRLGKGWVFGSELKALRACPGFSSRINRGALSLYFRHNFVPAPLSIYEDAWKLEPGQLAIIDDTGLKLVRWWDTASLWRKGSAEPLEIGDVEATERLEELLSDAVSLRMLSDVPLGAFLSGGIDSSTVVALMQRASDRPVRTYSIGFHEKGYNEAGHAKAVARHLGTDHTELYVTPREMLDVIPAMPRFWDEPFADSSQIPTYILSRMTREHVTVSLSGDGGDELFSGYDRYFWTTGVWNAVHRIPAPVRKALVAAGRAVPNRMFDLLGSKGQKVRWRLDAVGMEDFPSLYRYFTSMFKRNEIVLGLEREPDHFLAELPPTSDYWSWMSLYDLLCYLPDDILTKVDRASMAVSLEARVPLLDHRVVEFAARLPQALKVRGGKGKWLLRQVLYRHVPRELVERPKMGFGVPIEQWLHGELRQWCDDLLNPAEIRRQGYLDAGLVEKMWREYLAGEHNWKSSLWEVLMFQAWLAEWKP</sequence>
<reference evidence="12 13" key="1">
    <citation type="submission" date="2019-11" db="EMBL/GenBank/DDBJ databases">
        <title>Pseudodesulfovibrio alkaliphilus, sp. nov., an alkaliphilic sulfate-reducing bacteria from mud volcano of Taman peninsula, Russia.</title>
        <authorList>
            <person name="Frolova A."/>
            <person name="Merkel A.Y."/>
            <person name="Slobodkin A.I."/>
        </authorList>
    </citation>
    <scope>NUCLEOTIDE SEQUENCE [LARGE SCALE GENOMIC DNA]</scope>
    <source>
        <strain evidence="12 13">F-1</strain>
    </source>
</reference>
<dbReference type="InterPro" id="IPR006426">
    <property type="entry name" value="Asn_synth_AEB"/>
</dbReference>
<evidence type="ECO:0000256" key="2">
    <source>
        <dbReference type="ARBA" id="ARBA00005752"/>
    </source>
</evidence>
<dbReference type="GO" id="GO:0004066">
    <property type="term" value="F:asparagine synthase (glutamine-hydrolyzing) activity"/>
    <property type="evidence" value="ECO:0007669"/>
    <property type="project" value="UniProtKB-EC"/>
</dbReference>
<dbReference type="RefSeq" id="WP_155934361.1">
    <property type="nucleotide sequence ID" value="NZ_WODC01000005.1"/>
</dbReference>
<evidence type="ECO:0000256" key="6">
    <source>
        <dbReference type="ARBA" id="ARBA00022962"/>
    </source>
</evidence>
<dbReference type="Gene3D" id="3.40.50.620">
    <property type="entry name" value="HUPs"/>
    <property type="match status" value="1"/>
</dbReference>
<dbReference type="Pfam" id="PF00733">
    <property type="entry name" value="Asn_synthase"/>
    <property type="match status" value="1"/>
</dbReference>
<dbReference type="PANTHER" id="PTHR43284">
    <property type="entry name" value="ASPARAGINE SYNTHETASE (GLUTAMINE-HYDROLYZING)"/>
    <property type="match status" value="1"/>
</dbReference>
<dbReference type="PANTHER" id="PTHR43284:SF1">
    <property type="entry name" value="ASPARAGINE SYNTHETASE"/>
    <property type="match status" value="1"/>
</dbReference>
<dbReference type="SUPFAM" id="SSF52402">
    <property type="entry name" value="Adenine nucleotide alpha hydrolases-like"/>
    <property type="match status" value="1"/>
</dbReference>
<dbReference type="GO" id="GO:0005524">
    <property type="term" value="F:ATP binding"/>
    <property type="evidence" value="ECO:0007669"/>
    <property type="project" value="UniProtKB-KW"/>
</dbReference>
<evidence type="ECO:0000256" key="3">
    <source>
        <dbReference type="ARBA" id="ARBA00012737"/>
    </source>
</evidence>
<dbReference type="Gene3D" id="3.60.20.10">
    <property type="entry name" value="Glutamine Phosphoribosylpyrophosphate, subunit 1, domain 1"/>
    <property type="match status" value="1"/>
</dbReference>
<keyword evidence="5 9" id="KW-0067">ATP-binding</keyword>
<dbReference type="InterPro" id="IPR033738">
    <property type="entry name" value="AsnB_N"/>
</dbReference>
<dbReference type="SUPFAM" id="SSF56235">
    <property type="entry name" value="N-terminal nucleophile aminohydrolases (Ntn hydrolases)"/>
    <property type="match status" value="1"/>
</dbReference>
<dbReference type="EC" id="6.3.5.4" evidence="3"/>
<evidence type="ECO:0000256" key="1">
    <source>
        <dbReference type="ARBA" id="ARBA00005187"/>
    </source>
</evidence>
<dbReference type="PIRSF" id="PIRSF001589">
    <property type="entry name" value="Asn_synthetase_glu-h"/>
    <property type="match status" value="1"/>
</dbReference>
<name>A0A7K1KPJ3_9BACT</name>
<dbReference type="EMBL" id="WODC01000005">
    <property type="protein sequence ID" value="MUM77822.1"/>
    <property type="molecule type" value="Genomic_DNA"/>
</dbReference>
<evidence type="ECO:0000256" key="10">
    <source>
        <dbReference type="PIRSR" id="PIRSR001589-3"/>
    </source>
</evidence>
<evidence type="ECO:0000256" key="9">
    <source>
        <dbReference type="PIRSR" id="PIRSR001589-2"/>
    </source>
</evidence>
<feature type="binding site" evidence="9">
    <location>
        <begin position="367"/>
        <end position="368"/>
    </location>
    <ligand>
        <name>ATP</name>
        <dbReference type="ChEBI" id="CHEBI:30616"/>
    </ligand>
</feature>
<feature type="binding site" evidence="9">
    <location>
        <position position="99"/>
    </location>
    <ligand>
        <name>L-glutamine</name>
        <dbReference type="ChEBI" id="CHEBI:58359"/>
    </ligand>
</feature>
<gene>
    <name evidence="12" type="primary">asnB</name>
    <name evidence="12" type="ORF">GKC30_09265</name>
</gene>
<keyword evidence="13" id="KW-1185">Reference proteome</keyword>
<evidence type="ECO:0000256" key="7">
    <source>
        <dbReference type="ARBA" id="ARBA00048741"/>
    </source>
</evidence>
<comment type="catalytic activity">
    <reaction evidence="7">
        <text>L-aspartate + L-glutamine + ATP + H2O = L-asparagine + L-glutamate + AMP + diphosphate + H(+)</text>
        <dbReference type="Rhea" id="RHEA:12228"/>
        <dbReference type="ChEBI" id="CHEBI:15377"/>
        <dbReference type="ChEBI" id="CHEBI:15378"/>
        <dbReference type="ChEBI" id="CHEBI:29985"/>
        <dbReference type="ChEBI" id="CHEBI:29991"/>
        <dbReference type="ChEBI" id="CHEBI:30616"/>
        <dbReference type="ChEBI" id="CHEBI:33019"/>
        <dbReference type="ChEBI" id="CHEBI:58048"/>
        <dbReference type="ChEBI" id="CHEBI:58359"/>
        <dbReference type="ChEBI" id="CHEBI:456215"/>
        <dbReference type="EC" id="6.3.5.4"/>
    </reaction>
</comment>
<dbReference type="Proteomes" id="UP000461162">
    <property type="component" value="Unassembled WGS sequence"/>
</dbReference>
<dbReference type="InterPro" id="IPR001962">
    <property type="entry name" value="Asn_synthase"/>
</dbReference>
<feature type="site" description="Important for beta-aspartyl-AMP intermediate formation" evidence="10">
    <location>
        <position position="369"/>
    </location>
</feature>
<evidence type="ECO:0000256" key="8">
    <source>
        <dbReference type="PIRSR" id="PIRSR001589-1"/>
    </source>
</evidence>
<comment type="caution">
    <text evidence="12">The sequence shown here is derived from an EMBL/GenBank/DDBJ whole genome shotgun (WGS) entry which is preliminary data.</text>
</comment>
<feature type="active site" description="For GATase activity" evidence="8">
    <location>
        <position position="2"/>
    </location>
</feature>
<dbReference type="NCBIfam" id="TIGR01536">
    <property type="entry name" value="asn_synth_AEB"/>
    <property type="match status" value="1"/>
</dbReference>
<dbReference type="InterPro" id="IPR017932">
    <property type="entry name" value="GATase_2_dom"/>
</dbReference>
<comment type="similarity">
    <text evidence="2">Belongs to the asparagine synthetase family.</text>
</comment>
<feature type="domain" description="Glutamine amidotransferase type-2" evidence="11">
    <location>
        <begin position="2"/>
        <end position="213"/>
    </location>
</feature>
<evidence type="ECO:0000256" key="4">
    <source>
        <dbReference type="ARBA" id="ARBA00022741"/>
    </source>
</evidence>
<comment type="pathway">
    <text evidence="1">Amino-acid biosynthesis; L-asparagine biosynthesis; L-asparagine from L-aspartate (L-Gln route): step 1/1.</text>
</comment>
<dbReference type="CDD" id="cd00712">
    <property type="entry name" value="AsnB"/>
    <property type="match status" value="1"/>
</dbReference>
<keyword evidence="12" id="KW-0436">Ligase</keyword>
<keyword evidence="4 9" id="KW-0547">Nucleotide-binding</keyword>
<evidence type="ECO:0000256" key="5">
    <source>
        <dbReference type="ARBA" id="ARBA00022840"/>
    </source>
</evidence>
<evidence type="ECO:0000259" key="11">
    <source>
        <dbReference type="PROSITE" id="PS51278"/>
    </source>
</evidence>
<organism evidence="12 13">
    <name type="scientific">Pseudodesulfovibrio alkaliphilus</name>
    <dbReference type="NCBI Taxonomy" id="2661613"/>
    <lineage>
        <taxon>Bacteria</taxon>
        <taxon>Pseudomonadati</taxon>
        <taxon>Thermodesulfobacteriota</taxon>
        <taxon>Desulfovibrionia</taxon>
        <taxon>Desulfovibrionales</taxon>
        <taxon>Desulfovibrionaceae</taxon>
    </lineage>
</organism>
<proteinExistence type="inferred from homology"/>
<dbReference type="InterPro" id="IPR029055">
    <property type="entry name" value="Ntn_hydrolases_N"/>
</dbReference>
<protein>
    <recommendedName>
        <fullName evidence="3">asparagine synthase (glutamine-hydrolyzing)</fullName>
        <ecNumber evidence="3">6.3.5.4</ecNumber>
    </recommendedName>
</protein>
<dbReference type="Pfam" id="PF13522">
    <property type="entry name" value="GATase_6"/>
    <property type="match status" value="1"/>
</dbReference>
<evidence type="ECO:0000313" key="12">
    <source>
        <dbReference type="EMBL" id="MUM77822.1"/>
    </source>
</evidence>
<feature type="binding site" evidence="9">
    <location>
        <position position="294"/>
    </location>
    <ligand>
        <name>ATP</name>
        <dbReference type="ChEBI" id="CHEBI:30616"/>
    </ligand>
</feature>
<dbReference type="CDD" id="cd01991">
    <property type="entry name" value="Asn_synthase_B_C"/>
    <property type="match status" value="1"/>
</dbReference>
<keyword evidence="8" id="KW-0061">Asparagine biosynthesis</keyword>
<dbReference type="GO" id="GO:0006529">
    <property type="term" value="P:asparagine biosynthetic process"/>
    <property type="evidence" value="ECO:0007669"/>
    <property type="project" value="UniProtKB-KW"/>
</dbReference>
<dbReference type="InterPro" id="IPR051786">
    <property type="entry name" value="ASN_synthetase/amidase"/>
</dbReference>